<evidence type="ECO:0000256" key="8">
    <source>
        <dbReference type="ARBA" id="ARBA00022842"/>
    </source>
</evidence>
<evidence type="ECO:0000259" key="14">
    <source>
        <dbReference type="PROSITE" id="PS50878"/>
    </source>
</evidence>
<dbReference type="GO" id="GO:0042162">
    <property type="term" value="F:telomeric DNA binding"/>
    <property type="evidence" value="ECO:0007669"/>
    <property type="project" value="EnsemblFungi"/>
</dbReference>
<dbReference type="Proteomes" id="UP000001640">
    <property type="component" value="Chromosome 10"/>
</dbReference>
<evidence type="ECO:0000256" key="12">
    <source>
        <dbReference type="ARBA" id="ARBA00048173"/>
    </source>
</evidence>
<dbReference type="OMA" id="CYDSIPR"/>
<dbReference type="GO" id="GO:0005730">
    <property type="term" value="C:nucleolus"/>
    <property type="evidence" value="ECO:0007669"/>
    <property type="project" value="EnsemblFungi"/>
</dbReference>
<dbReference type="InterPro" id="IPR021891">
    <property type="entry name" value="Telomerase_RBD"/>
</dbReference>
<dbReference type="OrthoDB" id="289721at2759"/>
<keyword evidence="4 13" id="KW-0158">Chromosome</keyword>
<dbReference type="Gene3D" id="1.10.132.70">
    <property type="match status" value="1"/>
</dbReference>
<evidence type="ECO:0000256" key="3">
    <source>
        <dbReference type="ARBA" id="ARBA00016182"/>
    </source>
</evidence>
<dbReference type="PANTHER" id="PTHR12066">
    <property type="entry name" value="TELOMERASE REVERSE TRANSCRIPTASE"/>
    <property type="match status" value="1"/>
</dbReference>
<dbReference type="HOGENOM" id="CLU_012565_0_0_1"/>
<evidence type="ECO:0000256" key="1">
    <source>
        <dbReference type="ARBA" id="ARBA00008001"/>
    </source>
</evidence>
<keyword evidence="5 13" id="KW-0808">Transferase</keyword>
<dbReference type="InterPro" id="IPR003545">
    <property type="entry name" value="Telomerase_RT"/>
</dbReference>
<dbReference type="GO" id="GO:0070034">
    <property type="term" value="F:telomerase RNA binding"/>
    <property type="evidence" value="ECO:0007669"/>
    <property type="project" value="TreeGrafter"/>
</dbReference>
<dbReference type="KEGG" id="ncs:NCAS_0J01010"/>
<dbReference type="eggNOG" id="KOG1005">
    <property type="taxonomic scope" value="Eukaryota"/>
</dbReference>
<keyword evidence="10 13" id="KW-0695">RNA-directed DNA polymerase</keyword>
<evidence type="ECO:0000256" key="4">
    <source>
        <dbReference type="ARBA" id="ARBA00022454"/>
    </source>
</evidence>
<comment type="catalytic activity">
    <reaction evidence="12 13">
        <text>DNA(n) + a 2'-deoxyribonucleoside 5'-triphosphate = DNA(n+1) + diphosphate</text>
        <dbReference type="Rhea" id="RHEA:22508"/>
        <dbReference type="Rhea" id="RHEA-COMP:17339"/>
        <dbReference type="Rhea" id="RHEA-COMP:17340"/>
        <dbReference type="ChEBI" id="CHEBI:33019"/>
        <dbReference type="ChEBI" id="CHEBI:61560"/>
        <dbReference type="ChEBI" id="CHEBI:173112"/>
        <dbReference type="EC" id="2.7.7.49"/>
    </reaction>
</comment>
<dbReference type="GO" id="GO:0000333">
    <property type="term" value="C:telomerase catalytic core complex"/>
    <property type="evidence" value="ECO:0007669"/>
    <property type="project" value="EnsemblFungi"/>
</dbReference>
<organism evidence="15 16">
    <name type="scientific">Naumovozyma castellii</name>
    <name type="common">Yeast</name>
    <name type="synonym">Saccharomyces castellii</name>
    <dbReference type="NCBI Taxonomy" id="27288"/>
    <lineage>
        <taxon>Eukaryota</taxon>
        <taxon>Fungi</taxon>
        <taxon>Dikarya</taxon>
        <taxon>Ascomycota</taxon>
        <taxon>Saccharomycotina</taxon>
        <taxon>Saccharomycetes</taxon>
        <taxon>Saccharomycetales</taxon>
        <taxon>Saccharomycetaceae</taxon>
        <taxon>Naumovozyma</taxon>
    </lineage>
</organism>
<dbReference type="InterPro" id="IPR000477">
    <property type="entry name" value="RT_dom"/>
</dbReference>
<comment type="similarity">
    <text evidence="1 13">Belongs to the reverse transcriptase family. Telomerase subfamily.</text>
</comment>
<accession>G0VKP3</accession>
<evidence type="ECO:0000256" key="11">
    <source>
        <dbReference type="ARBA" id="ARBA00023242"/>
    </source>
</evidence>
<dbReference type="GeneID" id="96905778"/>
<name>G0VKP3_NAUCA</name>
<keyword evidence="6 13" id="KW-0548">Nucleotidyltransferase</keyword>
<dbReference type="SMART" id="SM00975">
    <property type="entry name" value="Telomerase_RBD"/>
    <property type="match status" value="1"/>
</dbReference>
<dbReference type="RefSeq" id="XP_003678419.1">
    <property type="nucleotide sequence ID" value="XM_003678371.1"/>
</dbReference>
<gene>
    <name evidence="15" type="primary">NCAS0J01010</name>
    <name evidence="15" type="ordered locus">NCAS_0J01010</name>
</gene>
<reference key="2">
    <citation type="submission" date="2011-08" db="EMBL/GenBank/DDBJ databases">
        <title>Genome sequence of Naumovozyma castellii.</title>
        <authorList>
            <person name="Gordon J.L."/>
            <person name="Armisen D."/>
            <person name="Proux-Wera E."/>
            <person name="OhEigeartaigh S.S."/>
            <person name="Byrne K.P."/>
            <person name="Wolfe K.H."/>
        </authorList>
    </citation>
    <scope>NUCLEOTIDE SEQUENCE</scope>
    <source>
        <strain>Type strain:CBS 4309</strain>
    </source>
</reference>
<protein>
    <recommendedName>
        <fullName evidence="3 13">Telomerase reverse transcriptase</fullName>
        <ecNumber evidence="2 13">2.7.7.49</ecNumber>
    </recommendedName>
    <alternativeName>
        <fullName evidence="13">Telomerase catalytic subunit</fullName>
    </alternativeName>
</protein>
<keyword evidence="7 13" id="KW-0479">Metal-binding</keyword>
<dbReference type="InParanoid" id="G0VKP3"/>
<evidence type="ECO:0000256" key="7">
    <source>
        <dbReference type="ARBA" id="ARBA00022723"/>
    </source>
</evidence>
<dbReference type="AlphaFoldDB" id="G0VKP3"/>
<keyword evidence="9 13" id="KW-0779">Telomere</keyword>
<dbReference type="SUPFAM" id="SSF56672">
    <property type="entry name" value="DNA/RNA polymerases"/>
    <property type="match status" value="1"/>
</dbReference>
<comment type="function">
    <text evidence="13">Telomerase is a ribonucleoprotein enzyme essential for the replication of chromosome termini in most eukaryotes. It elongates telomeres. It is a reverse transcriptase that adds simple sequence repeats to chromosome ends by copying a template sequence within the RNA component of the enzyme.</text>
</comment>
<evidence type="ECO:0000313" key="16">
    <source>
        <dbReference type="Proteomes" id="UP000001640"/>
    </source>
</evidence>
<dbReference type="InterPro" id="IPR043502">
    <property type="entry name" value="DNA/RNA_pol_sf"/>
</dbReference>
<evidence type="ECO:0000256" key="13">
    <source>
        <dbReference type="RuleBase" id="RU365061"/>
    </source>
</evidence>
<dbReference type="PRINTS" id="PR01365">
    <property type="entry name" value="TELOMERASERT"/>
</dbReference>
<dbReference type="STRING" id="1064592.G0VKP3"/>
<dbReference type="GO" id="GO:0007004">
    <property type="term" value="P:telomere maintenance via telomerase"/>
    <property type="evidence" value="ECO:0007669"/>
    <property type="project" value="EnsemblFungi"/>
</dbReference>
<feature type="domain" description="Reverse transcriptase" evidence="14">
    <location>
        <begin position="412"/>
        <end position="714"/>
    </location>
</feature>
<dbReference type="PROSITE" id="PS50878">
    <property type="entry name" value="RT_POL"/>
    <property type="match status" value="1"/>
</dbReference>
<keyword evidence="16" id="KW-1185">Reference proteome</keyword>
<dbReference type="FunCoup" id="G0VKP3">
    <property type="interactions" value="348"/>
</dbReference>
<evidence type="ECO:0000256" key="2">
    <source>
        <dbReference type="ARBA" id="ARBA00012493"/>
    </source>
</evidence>
<dbReference type="Pfam" id="PF12009">
    <property type="entry name" value="Telomerase_RBD"/>
    <property type="match status" value="1"/>
</dbReference>
<keyword evidence="8 13" id="KW-0460">Magnesium</keyword>
<dbReference type="EMBL" id="HE576761">
    <property type="protein sequence ID" value="CCC72080.1"/>
    <property type="molecule type" value="Genomic_DNA"/>
</dbReference>
<reference evidence="15 16" key="1">
    <citation type="journal article" date="2011" name="Proc. Natl. Acad. Sci. U.S.A.">
        <title>Evolutionary erosion of yeast sex chromosomes by mating-type switching accidents.</title>
        <authorList>
            <person name="Gordon J.L."/>
            <person name="Armisen D."/>
            <person name="Proux-Wera E."/>
            <person name="Oheigeartaigh S.S."/>
            <person name="Byrne K.P."/>
            <person name="Wolfe K.H."/>
        </authorList>
    </citation>
    <scope>NUCLEOTIDE SEQUENCE [LARGE SCALE GENOMIC DNA]</scope>
    <source>
        <strain evidence="16">ATCC 76901 / BCRC 22586 / CBS 4309 / NBRC 1992 / NRRL Y-12630</strain>
    </source>
</reference>
<evidence type="ECO:0000256" key="9">
    <source>
        <dbReference type="ARBA" id="ARBA00022895"/>
    </source>
</evidence>
<comment type="subcellular location">
    <subcellularLocation>
        <location evidence="13">Nucleus</location>
    </subcellularLocation>
    <subcellularLocation>
        <location evidence="13">Chromosome</location>
        <location evidence="13">Telomere</location>
    </subcellularLocation>
</comment>
<evidence type="ECO:0000313" key="15">
    <source>
        <dbReference type="EMBL" id="CCC72080.1"/>
    </source>
</evidence>
<evidence type="ECO:0000256" key="6">
    <source>
        <dbReference type="ARBA" id="ARBA00022695"/>
    </source>
</evidence>
<proteinExistence type="inferred from homology"/>
<sequence>MKPLNDYLSQDLYYDVSNPKFLRALQLGELTGIKNILTSCLVLTNPTLIELPNILPDSDHKSTIDQCVIYLLKEKLFNNVLTFGYSIAKNEHVNTILHCTSTNLNITKLKGTVWRQLHELIGTKKFIFILINCSVFEYNGQTLTQIIGNRLNLPNSPPLWYTRNKKATNSTITVNTKISNEPFLHKTETGQFKFFHILPKKSEINELYTSMFQYMTARIKKTQKQRIMLNLRKLLINHSRKVKYLKIFDTICPDVQHPSTISHLESKVPVSQVIRFIIVILEKLIPIELFGSKRNKGKIFSKIATLLKLPLNGTIPFGKITSKLKIKEFQWLHTPDSHFNKNSFQLSTEIMRCIIFWLFQSLIPKILSCFFYCTEISSTIDVIFFRQDSWIRISTPFLTSYFENYLLENSACRNHNSYTLSDFNHSKLRLVPKKAAGEFRVIAVPCKGADEEEVNVYKDNMKSVIGPVKAILEYLRKKRPTKFKKLYSTTQISHYVRDFKQQLLKKYTELPKLYFMKFDIASCYDSIPRKKAMNVINRALTDEEGFFVRSQSFFNHKTKTFKVKNIVNGSRYPKSDEIYIDNVRTAHLSTEDVTNVLEMELFRTALWVGNQCYLRKDGLFQGSSLSAPIVDLVYDDLLEYYEEFQDIENEDSLILRLADDFFVISTSQRQIIDIKNLTLSGFKEYNATVKKQKIITASSQSDNVKVIQFCAVNIFVEKLEVWKESESLNIPNITSLSSNKILWRLSTLFESRLSYGTLDHDLNSLETIINQINYITINIAETFLKAFSENEIDTKMFMKFMEELLTSALGSCSYIDDDDTFESKVCLSILGGFLDTISCKQTKFKAIVEQLNLEIYKHLNILIK</sequence>
<evidence type="ECO:0000256" key="5">
    <source>
        <dbReference type="ARBA" id="ARBA00022679"/>
    </source>
</evidence>
<dbReference type="GO" id="GO:0046872">
    <property type="term" value="F:metal ion binding"/>
    <property type="evidence" value="ECO:0007669"/>
    <property type="project" value="UniProtKB-KW"/>
</dbReference>
<keyword evidence="11 13" id="KW-0539">Nucleus</keyword>
<dbReference type="CDD" id="cd01648">
    <property type="entry name" value="TERT"/>
    <property type="match status" value="1"/>
</dbReference>
<evidence type="ECO:0000256" key="10">
    <source>
        <dbReference type="ARBA" id="ARBA00022918"/>
    </source>
</evidence>
<dbReference type="EC" id="2.7.7.49" evidence="2 13"/>
<dbReference type="GO" id="GO:0003720">
    <property type="term" value="F:telomerase activity"/>
    <property type="evidence" value="ECO:0007669"/>
    <property type="project" value="EnsemblFungi"/>
</dbReference>
<dbReference type="PANTHER" id="PTHR12066:SF0">
    <property type="entry name" value="TELOMERASE REVERSE TRANSCRIPTASE"/>
    <property type="match status" value="1"/>
</dbReference>
<dbReference type="GO" id="GO:0000781">
    <property type="term" value="C:chromosome, telomeric region"/>
    <property type="evidence" value="ECO:0007669"/>
    <property type="project" value="UniProtKB-SubCell"/>
</dbReference>